<dbReference type="Gene3D" id="1.10.10.1420">
    <property type="entry name" value="DNA replication factor Cdt1, C-terminal WH domain"/>
    <property type="match status" value="1"/>
</dbReference>
<evidence type="ECO:0000256" key="3">
    <source>
        <dbReference type="SAM" id="MobiDB-lite"/>
    </source>
</evidence>
<comment type="caution">
    <text evidence="5">The sequence shown here is derived from an EMBL/GenBank/DDBJ whole genome shotgun (WGS) entry which is preliminary data.</text>
</comment>
<protein>
    <recommendedName>
        <fullName evidence="4">DNA replication factor Cdt1 C-terminal domain-containing protein</fullName>
    </recommendedName>
</protein>
<comment type="similarity">
    <text evidence="1">Belongs to the Cdt1 family.</text>
</comment>
<name>A0AAV9Z9F1_9AGAR</name>
<dbReference type="InterPro" id="IPR038090">
    <property type="entry name" value="Cdt1_C_WH_dom_sf"/>
</dbReference>
<dbReference type="AlphaFoldDB" id="A0AAV9Z9F1"/>
<evidence type="ECO:0000313" key="5">
    <source>
        <dbReference type="EMBL" id="KAK6975026.1"/>
    </source>
</evidence>
<dbReference type="InterPro" id="IPR032054">
    <property type="entry name" value="Cdt1_C"/>
</dbReference>
<proteinExistence type="inferred from homology"/>
<reference evidence="5 6" key="1">
    <citation type="journal article" date="2024" name="J Genomics">
        <title>Draft genome sequencing and assembly of Favolaschia claudopus CIRM-BRFM 2984 isolated from oak limbs.</title>
        <authorList>
            <person name="Navarro D."/>
            <person name="Drula E."/>
            <person name="Chaduli D."/>
            <person name="Cazenave R."/>
            <person name="Ahrendt S."/>
            <person name="Wang J."/>
            <person name="Lipzen A."/>
            <person name="Daum C."/>
            <person name="Barry K."/>
            <person name="Grigoriev I.V."/>
            <person name="Favel A."/>
            <person name="Rosso M.N."/>
            <person name="Martin F."/>
        </authorList>
    </citation>
    <scope>NUCLEOTIDE SEQUENCE [LARGE SCALE GENOMIC DNA]</scope>
    <source>
        <strain evidence="5 6">CIRM-BRFM 2984</strain>
    </source>
</reference>
<evidence type="ECO:0000259" key="4">
    <source>
        <dbReference type="Pfam" id="PF16679"/>
    </source>
</evidence>
<organism evidence="5 6">
    <name type="scientific">Favolaschia claudopus</name>
    <dbReference type="NCBI Taxonomy" id="2862362"/>
    <lineage>
        <taxon>Eukaryota</taxon>
        <taxon>Fungi</taxon>
        <taxon>Dikarya</taxon>
        <taxon>Basidiomycota</taxon>
        <taxon>Agaricomycotina</taxon>
        <taxon>Agaricomycetes</taxon>
        <taxon>Agaricomycetidae</taxon>
        <taxon>Agaricales</taxon>
        <taxon>Marasmiineae</taxon>
        <taxon>Mycenaceae</taxon>
        <taxon>Favolaschia</taxon>
    </lineage>
</organism>
<evidence type="ECO:0000256" key="2">
    <source>
        <dbReference type="ARBA" id="ARBA00023306"/>
    </source>
</evidence>
<dbReference type="Proteomes" id="UP001362999">
    <property type="component" value="Unassembled WGS sequence"/>
</dbReference>
<evidence type="ECO:0000313" key="6">
    <source>
        <dbReference type="Proteomes" id="UP001362999"/>
    </source>
</evidence>
<dbReference type="Pfam" id="PF16679">
    <property type="entry name" value="CDT1_C"/>
    <property type="match status" value="1"/>
</dbReference>
<feature type="domain" description="DNA replication factor Cdt1 C-terminal" evidence="4">
    <location>
        <begin position="318"/>
        <end position="408"/>
    </location>
</feature>
<accession>A0AAV9Z9F1</accession>
<sequence>MSGPSNKRRCVELSYDRSCKKVRSASGSPAPTEDSPCFPLSLLRLEAVYTELNRALCHALATCPVSPDPNTGTVLNILDHMSLERHYLSCLRIDDLRRLCWICEWDTEDPSLEATASVEEVDNDDPFLPIPNDWIRGAMGITISPTTHRLENGKRLPAYGVGIRVRTLCRREEVKKKVLVGMTAVAQWVAASENRREAFHAKLRKWMEFHASVTPFPAVPLARLPRLASTHGPTSFAQRLLSSSPSAVTMVESCSIASLGLTPDRQRVSGASQSGGTPSTPRREALYSRLRQRSVSVSPTKTVIDGRGCQGVQVSSDQPAKSRRAKLRRRVLLSRLERVAEVVWMTFSTASTGSALSNTNHTRRALPLSVVATAVHKSSSAPISATEVLDSLTMLADLCPWFLKHLEIGAEKWLEMPGRSGDASQAPAEPKGAHEHGLRRARGIIRRNLLDVDF</sequence>
<keyword evidence="2" id="KW-0131">Cell cycle</keyword>
<feature type="region of interest" description="Disordered" evidence="3">
    <location>
        <begin position="417"/>
        <end position="437"/>
    </location>
</feature>
<dbReference type="EMBL" id="JAWWNJ010000176">
    <property type="protein sequence ID" value="KAK6975026.1"/>
    <property type="molecule type" value="Genomic_DNA"/>
</dbReference>
<keyword evidence="6" id="KW-1185">Reference proteome</keyword>
<evidence type="ECO:0000256" key="1">
    <source>
        <dbReference type="ARBA" id="ARBA00008356"/>
    </source>
</evidence>
<gene>
    <name evidence="5" type="ORF">R3P38DRAFT_3128668</name>
</gene>